<dbReference type="Proteomes" id="UP001378960">
    <property type="component" value="Unassembled WGS sequence"/>
</dbReference>
<proteinExistence type="inferred from homology"/>
<evidence type="ECO:0000256" key="6">
    <source>
        <dbReference type="ARBA" id="ARBA00023187"/>
    </source>
</evidence>
<feature type="region of interest" description="Disordered" evidence="8">
    <location>
        <begin position="1"/>
        <end position="71"/>
    </location>
</feature>
<reference evidence="10 11" key="1">
    <citation type="journal article" date="2023" name="Elife">
        <title>Identification of key yeast species and microbe-microbe interactions impacting larval growth of Drosophila in the wild.</title>
        <authorList>
            <person name="Mure A."/>
            <person name="Sugiura Y."/>
            <person name="Maeda R."/>
            <person name="Honda K."/>
            <person name="Sakurai N."/>
            <person name="Takahashi Y."/>
            <person name="Watada M."/>
            <person name="Katoh T."/>
            <person name="Gotoh A."/>
            <person name="Gotoh Y."/>
            <person name="Taniguchi I."/>
            <person name="Nakamura K."/>
            <person name="Hayashi T."/>
            <person name="Katayama T."/>
            <person name="Uemura T."/>
            <person name="Hattori Y."/>
        </authorList>
    </citation>
    <scope>NUCLEOTIDE SEQUENCE [LARGE SCALE GENOMIC DNA]</scope>
    <source>
        <strain evidence="10 11">PK-24</strain>
    </source>
</reference>
<feature type="compositionally biased region" description="Basic residues" evidence="8">
    <location>
        <begin position="139"/>
        <end position="158"/>
    </location>
</feature>
<evidence type="ECO:0000256" key="5">
    <source>
        <dbReference type="ARBA" id="ARBA00022664"/>
    </source>
</evidence>
<evidence type="ECO:0000313" key="11">
    <source>
        <dbReference type="Proteomes" id="UP001378960"/>
    </source>
</evidence>
<dbReference type="GO" id="GO:0006397">
    <property type="term" value="P:mRNA processing"/>
    <property type="evidence" value="ECO:0007669"/>
    <property type="project" value="UniProtKB-KW"/>
</dbReference>
<dbReference type="GO" id="GO:0071011">
    <property type="term" value="C:precatalytic spliceosome"/>
    <property type="evidence" value="ECO:0007669"/>
    <property type="project" value="TreeGrafter"/>
</dbReference>
<dbReference type="AlphaFoldDB" id="A0AAV5R8U7"/>
<feature type="domain" description="U4/U6.U5 small nuclear ribonucleoprotein 27kDa protein" evidence="9">
    <location>
        <begin position="83"/>
        <end position="136"/>
    </location>
</feature>
<evidence type="ECO:0000256" key="3">
    <source>
        <dbReference type="ARBA" id="ARBA00008218"/>
    </source>
</evidence>
<comment type="subunit">
    <text evidence="4">Part of a tri-snRNP complex.</text>
</comment>
<comment type="caution">
    <text evidence="10">The sequence shown here is derived from an EMBL/GenBank/DDBJ whole genome shotgun (WGS) entry which is preliminary data.</text>
</comment>
<feature type="compositionally biased region" description="Low complexity" evidence="8">
    <location>
        <begin position="54"/>
        <end position="67"/>
    </location>
</feature>
<protein>
    <recommendedName>
        <fullName evidence="9">U4/U6.U5 small nuclear ribonucleoprotein 27kDa protein domain-containing protein</fullName>
    </recommendedName>
</protein>
<keyword evidence="6" id="KW-0508">mRNA splicing</keyword>
<dbReference type="PANTHER" id="PTHR31077:SF1">
    <property type="entry name" value="U4_U6.U5 SMALL NUCLEAR RIBONUCLEOPROTEIN 27 KDA PROTEIN"/>
    <property type="match status" value="1"/>
</dbReference>
<dbReference type="Pfam" id="PF08648">
    <property type="entry name" value="SNRNP27"/>
    <property type="match status" value="1"/>
</dbReference>
<dbReference type="GO" id="GO:0008380">
    <property type="term" value="P:RNA splicing"/>
    <property type="evidence" value="ECO:0007669"/>
    <property type="project" value="UniProtKB-KW"/>
</dbReference>
<evidence type="ECO:0000256" key="8">
    <source>
        <dbReference type="SAM" id="MobiDB-lite"/>
    </source>
</evidence>
<accession>A0AAV5R8U7</accession>
<keyword evidence="11" id="KW-1185">Reference proteome</keyword>
<evidence type="ECO:0000256" key="2">
    <source>
        <dbReference type="ARBA" id="ARBA00004123"/>
    </source>
</evidence>
<dbReference type="InterPro" id="IPR013957">
    <property type="entry name" value="SNRNP27"/>
</dbReference>
<comment type="similarity">
    <text evidence="3">Belongs to the SNUT3 family.</text>
</comment>
<gene>
    <name evidence="10" type="ORF">DAPK24_042890</name>
</gene>
<keyword evidence="7" id="KW-0539">Nucleus</keyword>
<keyword evidence="5" id="KW-0507">mRNA processing</keyword>
<evidence type="ECO:0000259" key="9">
    <source>
        <dbReference type="Pfam" id="PF08648"/>
    </source>
</evidence>
<name>A0AAV5R8U7_PICKL</name>
<comment type="subcellular location">
    <subcellularLocation>
        <location evidence="2">Nucleus</location>
    </subcellularLocation>
</comment>
<sequence length="158" mass="18325">MARRVAINLNQRVRSDRGGRGRGRGRGRGGNVANIGRNDIPNNIKPTETENNDELTTNNEESTSETTTNKRKFDEIDVEEIYDDEIMNLMGFKSFESTKNKHVKGTDCYAIKFNQKTEYRQYMNRDGGFNRELSPTRLDKKKIKMNLKKKQTKKSKKE</sequence>
<dbReference type="EMBL" id="BTGB01000009">
    <property type="protein sequence ID" value="GMM47691.1"/>
    <property type="molecule type" value="Genomic_DNA"/>
</dbReference>
<comment type="function">
    <text evidence="1">May play a role in mRNA splicing.</text>
</comment>
<feature type="region of interest" description="Disordered" evidence="8">
    <location>
        <begin position="126"/>
        <end position="158"/>
    </location>
</feature>
<evidence type="ECO:0000256" key="4">
    <source>
        <dbReference type="ARBA" id="ARBA00011825"/>
    </source>
</evidence>
<evidence type="ECO:0000256" key="7">
    <source>
        <dbReference type="ARBA" id="ARBA00023242"/>
    </source>
</evidence>
<organism evidence="10 11">
    <name type="scientific">Pichia kluyveri</name>
    <name type="common">Yeast</name>
    <dbReference type="NCBI Taxonomy" id="36015"/>
    <lineage>
        <taxon>Eukaryota</taxon>
        <taxon>Fungi</taxon>
        <taxon>Dikarya</taxon>
        <taxon>Ascomycota</taxon>
        <taxon>Saccharomycotina</taxon>
        <taxon>Pichiomycetes</taxon>
        <taxon>Pichiales</taxon>
        <taxon>Pichiaceae</taxon>
        <taxon>Pichia</taxon>
    </lineage>
</organism>
<evidence type="ECO:0000256" key="1">
    <source>
        <dbReference type="ARBA" id="ARBA00003632"/>
    </source>
</evidence>
<dbReference type="PANTHER" id="PTHR31077">
    <property type="entry name" value="U4/U6.U5 SMALL NUCLEAR RIBONUCLEOPROTEIN 27 KDA PROTEIN"/>
    <property type="match status" value="1"/>
</dbReference>
<evidence type="ECO:0000313" key="10">
    <source>
        <dbReference type="EMBL" id="GMM47691.1"/>
    </source>
</evidence>